<keyword evidence="10" id="KW-1185">Reference proteome</keyword>
<feature type="compositionally biased region" description="Polar residues" evidence="7">
    <location>
        <begin position="380"/>
        <end position="389"/>
    </location>
</feature>
<gene>
    <name evidence="9" type="ORF">O6P43_015695</name>
</gene>
<feature type="compositionally biased region" description="Low complexity" evidence="7">
    <location>
        <begin position="96"/>
        <end position="106"/>
    </location>
</feature>
<accession>A0AAD7LXS2</accession>
<dbReference type="AlphaFoldDB" id="A0AAD7LXS2"/>
<feature type="domain" description="TPX2 C-terminal" evidence="8">
    <location>
        <begin position="222"/>
        <end position="297"/>
    </location>
</feature>
<name>A0AAD7LXS2_QUISA</name>
<evidence type="ECO:0000259" key="8">
    <source>
        <dbReference type="Pfam" id="PF06886"/>
    </source>
</evidence>
<dbReference type="Proteomes" id="UP001163823">
    <property type="component" value="Chromosome 6"/>
</dbReference>
<evidence type="ECO:0000256" key="3">
    <source>
        <dbReference type="ARBA" id="ARBA00022490"/>
    </source>
</evidence>
<evidence type="ECO:0000256" key="4">
    <source>
        <dbReference type="ARBA" id="ARBA00022701"/>
    </source>
</evidence>
<dbReference type="Pfam" id="PF06886">
    <property type="entry name" value="TPX2"/>
    <property type="match status" value="1"/>
</dbReference>
<evidence type="ECO:0000256" key="5">
    <source>
        <dbReference type="ARBA" id="ARBA00023212"/>
    </source>
</evidence>
<organism evidence="9 10">
    <name type="scientific">Quillaja saponaria</name>
    <name type="common">Soap bark tree</name>
    <dbReference type="NCBI Taxonomy" id="32244"/>
    <lineage>
        <taxon>Eukaryota</taxon>
        <taxon>Viridiplantae</taxon>
        <taxon>Streptophyta</taxon>
        <taxon>Embryophyta</taxon>
        <taxon>Tracheophyta</taxon>
        <taxon>Spermatophyta</taxon>
        <taxon>Magnoliopsida</taxon>
        <taxon>eudicotyledons</taxon>
        <taxon>Gunneridae</taxon>
        <taxon>Pentapetalae</taxon>
        <taxon>rosids</taxon>
        <taxon>fabids</taxon>
        <taxon>Fabales</taxon>
        <taxon>Quillajaceae</taxon>
        <taxon>Quillaja</taxon>
    </lineage>
</organism>
<feature type="compositionally biased region" description="Basic residues" evidence="7">
    <location>
        <begin position="303"/>
        <end position="312"/>
    </location>
</feature>
<proteinExistence type="inferred from homology"/>
<protein>
    <submittedName>
        <fullName evidence="9">Protein WVD2-like 5</fullName>
    </submittedName>
</protein>
<evidence type="ECO:0000313" key="9">
    <source>
        <dbReference type="EMBL" id="KAJ7966184.1"/>
    </source>
</evidence>
<evidence type="ECO:0000256" key="6">
    <source>
        <dbReference type="SAM" id="Coils"/>
    </source>
</evidence>
<comment type="subcellular location">
    <subcellularLocation>
        <location evidence="1">Cytoplasm</location>
        <location evidence="1">Cytoskeleton</location>
    </subcellularLocation>
</comment>
<dbReference type="PANTHER" id="PTHR31358">
    <property type="entry name" value="PROTEIN WVD2-LIKE 4"/>
    <property type="match status" value="1"/>
</dbReference>
<feature type="region of interest" description="Disordered" evidence="7">
    <location>
        <begin position="278"/>
        <end position="393"/>
    </location>
</feature>
<dbReference type="EMBL" id="JARAOO010000006">
    <property type="protein sequence ID" value="KAJ7966184.1"/>
    <property type="molecule type" value="Genomic_DNA"/>
</dbReference>
<comment type="similarity">
    <text evidence="2">Belongs to the TPX2 family.</text>
</comment>
<evidence type="ECO:0000256" key="1">
    <source>
        <dbReference type="ARBA" id="ARBA00004245"/>
    </source>
</evidence>
<evidence type="ECO:0000256" key="2">
    <source>
        <dbReference type="ARBA" id="ARBA00005885"/>
    </source>
</evidence>
<feature type="compositionally biased region" description="Polar residues" evidence="7">
    <location>
        <begin position="325"/>
        <end position="334"/>
    </location>
</feature>
<feature type="region of interest" description="Disordered" evidence="7">
    <location>
        <begin position="22"/>
        <end position="215"/>
    </location>
</feature>
<feature type="compositionally biased region" description="Polar residues" evidence="7">
    <location>
        <begin position="355"/>
        <end position="373"/>
    </location>
</feature>
<evidence type="ECO:0000256" key="7">
    <source>
        <dbReference type="SAM" id="MobiDB-lite"/>
    </source>
</evidence>
<reference evidence="9" key="1">
    <citation type="journal article" date="2023" name="Science">
        <title>Elucidation of the pathway for biosynthesis of saponin adjuvants from the soapbark tree.</title>
        <authorList>
            <person name="Reed J."/>
            <person name="Orme A."/>
            <person name="El-Demerdash A."/>
            <person name="Owen C."/>
            <person name="Martin L.B.B."/>
            <person name="Misra R.C."/>
            <person name="Kikuchi S."/>
            <person name="Rejzek M."/>
            <person name="Martin A.C."/>
            <person name="Harkess A."/>
            <person name="Leebens-Mack J."/>
            <person name="Louveau T."/>
            <person name="Stephenson M.J."/>
            <person name="Osbourn A."/>
        </authorList>
    </citation>
    <scope>NUCLEOTIDE SEQUENCE</scope>
    <source>
        <strain evidence="9">S10</strain>
    </source>
</reference>
<dbReference type="PANTHER" id="PTHR31358:SF29">
    <property type="entry name" value="PROTEIN WVD2-LIKE 5-RELATED"/>
    <property type="match status" value="1"/>
</dbReference>
<dbReference type="GO" id="GO:0008017">
    <property type="term" value="F:microtubule binding"/>
    <property type="evidence" value="ECO:0007669"/>
    <property type="project" value="InterPro"/>
</dbReference>
<dbReference type="InterPro" id="IPR044833">
    <property type="entry name" value="WDL5/6"/>
</dbReference>
<keyword evidence="5" id="KW-0206">Cytoskeleton</keyword>
<sequence length="455" mass="49221">MDSNSPSLSDGFEVVRQNGVHEELSNSGKDGVVLDNAKTNVNKTTDTAAPNGNVENAIQLDETATNNLSIGEANKGSNVSVTVSKVEEVQNMNPIKQPKSSKGQGKSKNEKLPIPKSISAGPLKKTKDGKDETSPSAASNGSVDLNSRSIQPTKSRSFNNRQAQLSKFGNDAAASDVPIQKTKLKSLKKGSVDKVEEDSQSSSPTSGDAKPRRFGALPNYGFSFRCDDRAEKRREFYTKLEEKIQAKEAEQSNLQAKTKESQEAEIKKLRKNLTFKATPMPSFYQEPPPAKVELKKIPTTRAKSPKLGRKKSLTTVDSGRLSLNVKLSQNNPTKGDSPVHQKKPQRKSLPALPSERTSLSNSKAATKVTSSKAMSEEKTTLANATNEEITSPAAIEEKTELAAANEMDGAASVIKKQEAVLIDKPNEESRANGDLMVEEQPPQLAIVQEAIAEEH</sequence>
<dbReference type="InterPro" id="IPR027329">
    <property type="entry name" value="TPX2_C"/>
</dbReference>
<feature type="compositionally biased region" description="Polar residues" evidence="7">
    <location>
        <begin position="134"/>
        <end position="167"/>
    </location>
</feature>
<comment type="caution">
    <text evidence="9">The sequence shown here is derived from an EMBL/GenBank/DDBJ whole genome shotgun (WGS) entry which is preliminary data.</text>
</comment>
<evidence type="ECO:0000313" key="10">
    <source>
        <dbReference type="Proteomes" id="UP001163823"/>
    </source>
</evidence>
<feature type="coiled-coil region" evidence="6">
    <location>
        <begin position="237"/>
        <end position="267"/>
    </location>
</feature>
<keyword evidence="3" id="KW-0963">Cytoplasm</keyword>
<keyword evidence="4" id="KW-0493">Microtubule</keyword>
<dbReference type="GO" id="GO:0005874">
    <property type="term" value="C:microtubule"/>
    <property type="evidence" value="ECO:0007669"/>
    <property type="project" value="UniProtKB-KW"/>
</dbReference>
<keyword evidence="6" id="KW-0175">Coiled coil</keyword>
<feature type="compositionally biased region" description="Polar residues" evidence="7">
    <location>
        <begin position="37"/>
        <end position="83"/>
    </location>
</feature>